<dbReference type="Gene3D" id="2.20.25.80">
    <property type="entry name" value="WRKY domain"/>
    <property type="match status" value="1"/>
</dbReference>
<dbReference type="PANTHER" id="PTHR32096:SF61">
    <property type="entry name" value="WRKY TRANSCRIPTION FACTOR 22"/>
    <property type="match status" value="1"/>
</dbReference>
<comment type="caution">
    <text evidence="9">The sequence shown here is derived from an EMBL/GenBank/DDBJ whole genome shotgun (WGS) entry which is preliminary data.</text>
</comment>
<dbReference type="PROSITE" id="PS50811">
    <property type="entry name" value="WRKY"/>
    <property type="match status" value="1"/>
</dbReference>
<evidence type="ECO:0000256" key="6">
    <source>
        <dbReference type="ARBA" id="ARBA00060761"/>
    </source>
</evidence>
<feature type="compositionally biased region" description="Pro residues" evidence="7">
    <location>
        <begin position="31"/>
        <end position="50"/>
    </location>
</feature>
<evidence type="ECO:0000313" key="9">
    <source>
        <dbReference type="EMBL" id="KAK9743050.1"/>
    </source>
</evidence>
<feature type="compositionally biased region" description="Polar residues" evidence="7">
    <location>
        <begin position="243"/>
        <end position="260"/>
    </location>
</feature>
<feature type="compositionally biased region" description="Low complexity" evidence="7">
    <location>
        <begin position="146"/>
        <end position="159"/>
    </location>
</feature>
<comment type="similarity">
    <text evidence="6">Belongs to the WRKY group II-e family.</text>
</comment>
<dbReference type="Proteomes" id="UP001443914">
    <property type="component" value="Unassembled WGS sequence"/>
</dbReference>
<dbReference type="GO" id="GO:0003700">
    <property type="term" value="F:DNA-binding transcription factor activity"/>
    <property type="evidence" value="ECO:0007669"/>
    <property type="project" value="InterPro"/>
</dbReference>
<feature type="region of interest" description="Disordered" evidence="7">
    <location>
        <begin position="232"/>
        <end position="303"/>
    </location>
</feature>
<keyword evidence="4" id="KW-0804">Transcription</keyword>
<evidence type="ECO:0000259" key="8">
    <source>
        <dbReference type="PROSITE" id="PS50811"/>
    </source>
</evidence>
<keyword evidence="2" id="KW-0805">Transcription regulation</keyword>
<name>A0AAW1M1T0_SAPOF</name>
<reference evidence="9" key="1">
    <citation type="submission" date="2024-03" db="EMBL/GenBank/DDBJ databases">
        <title>WGS assembly of Saponaria officinalis var. Norfolk2.</title>
        <authorList>
            <person name="Jenkins J."/>
            <person name="Shu S."/>
            <person name="Grimwood J."/>
            <person name="Barry K."/>
            <person name="Goodstein D."/>
            <person name="Schmutz J."/>
            <person name="Leebens-Mack J."/>
            <person name="Osbourn A."/>
        </authorList>
    </citation>
    <scope>NUCLEOTIDE SEQUENCE [LARGE SCALE GENOMIC DNA]</scope>
    <source>
        <strain evidence="9">JIC</strain>
    </source>
</reference>
<feature type="region of interest" description="Disordered" evidence="7">
    <location>
        <begin position="146"/>
        <end position="166"/>
    </location>
</feature>
<feature type="domain" description="WRKY" evidence="8">
    <location>
        <begin position="175"/>
        <end position="241"/>
    </location>
</feature>
<dbReference type="Pfam" id="PF03106">
    <property type="entry name" value="WRKY"/>
    <property type="match status" value="1"/>
</dbReference>
<dbReference type="EMBL" id="JBDFQZ010000003">
    <property type="protein sequence ID" value="KAK9743050.1"/>
    <property type="molecule type" value="Genomic_DNA"/>
</dbReference>
<keyword evidence="3" id="KW-0238">DNA-binding</keyword>
<evidence type="ECO:0000313" key="10">
    <source>
        <dbReference type="Proteomes" id="UP001443914"/>
    </source>
</evidence>
<dbReference type="InterPro" id="IPR044810">
    <property type="entry name" value="WRKY_plant"/>
</dbReference>
<dbReference type="SUPFAM" id="SSF118290">
    <property type="entry name" value="WRKY DNA-binding domain"/>
    <property type="match status" value="1"/>
</dbReference>
<keyword evidence="10" id="KW-1185">Reference proteome</keyword>
<feature type="region of interest" description="Disordered" evidence="7">
    <location>
        <begin position="17"/>
        <end position="53"/>
    </location>
</feature>
<organism evidence="9 10">
    <name type="scientific">Saponaria officinalis</name>
    <name type="common">Common soapwort</name>
    <name type="synonym">Lychnis saponaria</name>
    <dbReference type="NCBI Taxonomy" id="3572"/>
    <lineage>
        <taxon>Eukaryota</taxon>
        <taxon>Viridiplantae</taxon>
        <taxon>Streptophyta</taxon>
        <taxon>Embryophyta</taxon>
        <taxon>Tracheophyta</taxon>
        <taxon>Spermatophyta</taxon>
        <taxon>Magnoliopsida</taxon>
        <taxon>eudicotyledons</taxon>
        <taxon>Gunneridae</taxon>
        <taxon>Pentapetalae</taxon>
        <taxon>Caryophyllales</taxon>
        <taxon>Caryophyllaceae</taxon>
        <taxon>Caryophylleae</taxon>
        <taxon>Saponaria</taxon>
    </lineage>
</organism>
<feature type="compositionally biased region" description="Basic and acidic residues" evidence="7">
    <location>
        <begin position="283"/>
        <end position="295"/>
    </location>
</feature>
<feature type="compositionally biased region" description="Low complexity" evidence="7">
    <location>
        <begin position="267"/>
        <end position="280"/>
    </location>
</feature>
<keyword evidence="5" id="KW-0539">Nucleus</keyword>
<evidence type="ECO:0000256" key="3">
    <source>
        <dbReference type="ARBA" id="ARBA00023125"/>
    </source>
</evidence>
<sequence length="358" mass="38639">MEGPPDWDLLAVVRSCSSTTTTATTTAPAPDLHPSPPQPPPPLPPPPPPQQELCFSPTPSTCTSSSVLFGFSSPLTTTSFLSTGGFNDLQDICNKPFICNMNTSNSFNSFSCSSLTSPISSPSLLSSSSQQFRHVVKPSQVIFGGSSTNSTTTTTSQSQRAKKRKNLMKKVCHVPAEGLSSDMWAWRKYGQKPIKGSPYPRGYYRCSSSKGCLARKQVERNRTDPKMFIVTYTSEHNHPMPTHRNSLAGSTRQKTTSTPSEHPPCSSPSATTTAALSPLTEPSESKTEGDDMTKDEYDDDDMRELSDLMLNDDFYVGFEQIDGGSDDSDCFSEQFSPSSSEFPWLSNGGSTATAAGGS</sequence>
<feature type="compositionally biased region" description="Low complexity" evidence="7">
    <location>
        <begin position="331"/>
        <end position="358"/>
    </location>
</feature>
<proteinExistence type="inferred from homology"/>
<dbReference type="PANTHER" id="PTHR32096">
    <property type="entry name" value="WRKY TRANSCRIPTION FACTOR 30-RELATED-RELATED"/>
    <property type="match status" value="1"/>
</dbReference>
<comment type="subcellular location">
    <subcellularLocation>
        <location evidence="1">Nucleus</location>
    </subcellularLocation>
</comment>
<evidence type="ECO:0000256" key="1">
    <source>
        <dbReference type="ARBA" id="ARBA00004123"/>
    </source>
</evidence>
<evidence type="ECO:0000256" key="4">
    <source>
        <dbReference type="ARBA" id="ARBA00023163"/>
    </source>
</evidence>
<feature type="region of interest" description="Disordered" evidence="7">
    <location>
        <begin position="321"/>
        <end position="358"/>
    </location>
</feature>
<dbReference type="AlphaFoldDB" id="A0AAW1M1T0"/>
<evidence type="ECO:0000256" key="7">
    <source>
        <dbReference type="SAM" id="MobiDB-lite"/>
    </source>
</evidence>
<dbReference type="FunFam" id="2.20.25.80:FF:000007">
    <property type="entry name" value="WRKY transcription factor 22"/>
    <property type="match status" value="1"/>
</dbReference>
<dbReference type="GO" id="GO:0000976">
    <property type="term" value="F:transcription cis-regulatory region binding"/>
    <property type="evidence" value="ECO:0007669"/>
    <property type="project" value="TreeGrafter"/>
</dbReference>
<protein>
    <recommendedName>
        <fullName evidence="8">WRKY domain-containing protein</fullName>
    </recommendedName>
</protein>
<dbReference type="InterPro" id="IPR036576">
    <property type="entry name" value="WRKY_dom_sf"/>
</dbReference>
<feature type="compositionally biased region" description="Low complexity" evidence="7">
    <location>
        <begin position="19"/>
        <end position="30"/>
    </location>
</feature>
<evidence type="ECO:0000256" key="5">
    <source>
        <dbReference type="ARBA" id="ARBA00023242"/>
    </source>
</evidence>
<accession>A0AAW1M1T0</accession>
<gene>
    <name evidence="9" type="ORF">RND81_03G213600</name>
</gene>
<dbReference type="SMART" id="SM00774">
    <property type="entry name" value="WRKY"/>
    <property type="match status" value="1"/>
</dbReference>
<evidence type="ECO:0000256" key="2">
    <source>
        <dbReference type="ARBA" id="ARBA00023015"/>
    </source>
</evidence>
<dbReference type="GO" id="GO:0005634">
    <property type="term" value="C:nucleus"/>
    <property type="evidence" value="ECO:0007669"/>
    <property type="project" value="UniProtKB-SubCell"/>
</dbReference>
<dbReference type="InterPro" id="IPR003657">
    <property type="entry name" value="WRKY_dom"/>
</dbReference>